<dbReference type="Proteomes" id="UP001303046">
    <property type="component" value="Unassembled WGS sequence"/>
</dbReference>
<evidence type="ECO:0000313" key="2">
    <source>
        <dbReference type="EMBL" id="KAK6756903.1"/>
    </source>
</evidence>
<comment type="caution">
    <text evidence="2">The sequence shown here is derived from an EMBL/GenBank/DDBJ whole genome shotgun (WGS) entry which is preliminary data.</text>
</comment>
<feature type="signal peptide" evidence="1">
    <location>
        <begin position="1"/>
        <end position="19"/>
    </location>
</feature>
<organism evidence="2 3">
    <name type="scientific">Necator americanus</name>
    <name type="common">Human hookworm</name>
    <dbReference type="NCBI Taxonomy" id="51031"/>
    <lineage>
        <taxon>Eukaryota</taxon>
        <taxon>Metazoa</taxon>
        <taxon>Ecdysozoa</taxon>
        <taxon>Nematoda</taxon>
        <taxon>Chromadorea</taxon>
        <taxon>Rhabditida</taxon>
        <taxon>Rhabditina</taxon>
        <taxon>Rhabditomorpha</taxon>
        <taxon>Strongyloidea</taxon>
        <taxon>Ancylostomatidae</taxon>
        <taxon>Bunostominae</taxon>
        <taxon>Necator</taxon>
    </lineage>
</organism>
<evidence type="ECO:0000313" key="3">
    <source>
        <dbReference type="Proteomes" id="UP001303046"/>
    </source>
</evidence>
<accession>A0ABR1E310</accession>
<name>A0ABR1E310_NECAM</name>
<sequence length="101" mass="11959">MHSSLTFFIMMTTVVLTQCHPHWLRQFRNVQAEVMPTFVEERTARAFLPPRYRNLFGEHSSKVRNEGFAPQTFNDITGKVNQQRRQLFSWQPSASADIFRR</sequence>
<proteinExistence type="predicted"/>
<gene>
    <name evidence="2" type="primary">Necator_chrV.g19786</name>
    <name evidence="2" type="ORF">RB195_014994</name>
</gene>
<protein>
    <submittedName>
        <fullName evidence="2">Uncharacterized protein</fullName>
    </submittedName>
</protein>
<dbReference type="EMBL" id="JAVFWL010000005">
    <property type="protein sequence ID" value="KAK6756903.1"/>
    <property type="molecule type" value="Genomic_DNA"/>
</dbReference>
<evidence type="ECO:0000256" key="1">
    <source>
        <dbReference type="SAM" id="SignalP"/>
    </source>
</evidence>
<keyword evidence="3" id="KW-1185">Reference proteome</keyword>
<feature type="chain" id="PRO_5046147021" evidence="1">
    <location>
        <begin position="20"/>
        <end position="101"/>
    </location>
</feature>
<keyword evidence="1" id="KW-0732">Signal</keyword>
<reference evidence="2 3" key="1">
    <citation type="submission" date="2023-08" db="EMBL/GenBank/DDBJ databases">
        <title>A Necator americanus chromosomal reference genome.</title>
        <authorList>
            <person name="Ilik V."/>
            <person name="Petrzelkova K.J."/>
            <person name="Pardy F."/>
            <person name="Fuh T."/>
            <person name="Niatou-Singa F.S."/>
            <person name="Gouil Q."/>
            <person name="Baker L."/>
            <person name="Ritchie M.E."/>
            <person name="Jex A.R."/>
            <person name="Gazzola D."/>
            <person name="Li H."/>
            <person name="Toshio Fujiwara R."/>
            <person name="Zhan B."/>
            <person name="Aroian R.V."/>
            <person name="Pafco B."/>
            <person name="Schwarz E.M."/>
        </authorList>
    </citation>
    <scope>NUCLEOTIDE SEQUENCE [LARGE SCALE GENOMIC DNA]</scope>
    <source>
        <strain evidence="2 3">Aroian</strain>
        <tissue evidence="2">Whole animal</tissue>
    </source>
</reference>